<evidence type="ECO:0000256" key="1">
    <source>
        <dbReference type="SAM" id="MobiDB-lite"/>
    </source>
</evidence>
<feature type="region of interest" description="Disordered" evidence="1">
    <location>
        <begin position="479"/>
        <end position="511"/>
    </location>
</feature>
<sequence>MSWRGSQTMTELLTTATWWSQPVAAEGSTASEGIRRQLGKPRLDPLTVLVREAAQNSCDAALPGHDVEFAVKISKLSGRSLQNWRDFLLPEPAGSRLGLEQAMDRGIRILTITDRGTTGLGGPLRADEPPLPGERADFVKFVRNVGERKDVTLGGGSYGFGKGIFYNVSRCHVIVVDSQCMFRGRLQRRLIGAAMGDAYEADKTRFTGRHWLGVDEDGIAQALVDDAATRVAESLGLPRFREGETGTTVTVIDIDLGNNGGTDDTQRSPEQAARFLASTIAWNLWPRMITPSPGRLRCSVKFEGFSVPVPDPERSIELRPFVEAFRKLDVEGEYVVPSRKTPPVEIGRFAKVETMAPIKSDELLAVAAPFEGPARHCARMRQANLIVDYVAGNAHPEEGIQYGAVFRSSAEADQYFSDAEPPTHDDWVTSGLHGTALGVVRLANSFIRANLSPAQPDRGVTTASEAALAPLANRLSGLLAAAPDGDGPGPENGQERKRGKRRSSGSRSRPRIVEAPRLTVIDGEPVIVAGVSFPAWPVTTVVEAAPAVVIDSGIERETDLAQPEVLYWSCRTRGELRRGETISLDPADPRDWDVAVRPPEDAVIRLALNVDDAR</sequence>
<evidence type="ECO:0008006" key="4">
    <source>
        <dbReference type="Google" id="ProtNLM"/>
    </source>
</evidence>
<organism evidence="2 3">
    <name type="scientific">Gordonia paraffinivorans</name>
    <dbReference type="NCBI Taxonomy" id="175628"/>
    <lineage>
        <taxon>Bacteria</taxon>
        <taxon>Bacillati</taxon>
        <taxon>Actinomycetota</taxon>
        <taxon>Actinomycetes</taxon>
        <taxon>Mycobacteriales</taxon>
        <taxon>Gordoniaceae</taxon>
        <taxon>Gordonia</taxon>
    </lineage>
</organism>
<name>A0ABD7UZ62_9ACTN</name>
<reference evidence="2 3" key="1">
    <citation type="submission" date="2019-02" db="EMBL/GenBank/DDBJ databases">
        <authorList>
            <consortium name="Pathogen Informatics"/>
        </authorList>
    </citation>
    <scope>NUCLEOTIDE SEQUENCE [LARGE SCALE GENOMIC DNA]</scope>
    <source>
        <strain evidence="2 3">3012STDY6756503</strain>
    </source>
</reference>
<evidence type="ECO:0000313" key="3">
    <source>
        <dbReference type="Proteomes" id="UP000360750"/>
    </source>
</evidence>
<gene>
    <name evidence="2" type="ORF">NCTC8139_00687</name>
</gene>
<accession>A0ABD7UZ62</accession>
<proteinExistence type="predicted"/>
<dbReference type="EMBL" id="CAACYD010000005">
    <property type="protein sequence ID" value="VFA81737.1"/>
    <property type="molecule type" value="Genomic_DNA"/>
</dbReference>
<evidence type="ECO:0000313" key="2">
    <source>
        <dbReference type="EMBL" id="VFA81737.1"/>
    </source>
</evidence>
<dbReference type="AlphaFoldDB" id="A0ABD7UZ62"/>
<dbReference type="Proteomes" id="UP000360750">
    <property type="component" value="Unassembled WGS sequence"/>
</dbReference>
<comment type="caution">
    <text evidence="2">The sequence shown here is derived from an EMBL/GenBank/DDBJ whole genome shotgun (WGS) entry which is preliminary data.</text>
</comment>
<protein>
    <recommendedName>
        <fullName evidence="4">ATP-binding protein</fullName>
    </recommendedName>
</protein>
<feature type="compositionally biased region" description="Basic residues" evidence="1">
    <location>
        <begin position="497"/>
        <end position="510"/>
    </location>
</feature>